<feature type="domain" description="Type I restriction modification DNA specificity" evidence="4">
    <location>
        <begin position="211"/>
        <end position="353"/>
    </location>
</feature>
<dbReference type="InterPro" id="IPR044946">
    <property type="entry name" value="Restrct_endonuc_typeI_TRD_sf"/>
</dbReference>
<dbReference type="RefSeq" id="WP_410032415.1">
    <property type="nucleotide sequence ID" value="NZ_JBGMEH010000001.1"/>
</dbReference>
<comment type="similarity">
    <text evidence="1">Belongs to the type-I restriction system S methylase family.</text>
</comment>
<dbReference type="GO" id="GO:0016787">
    <property type="term" value="F:hydrolase activity"/>
    <property type="evidence" value="ECO:0007669"/>
    <property type="project" value="UniProtKB-KW"/>
</dbReference>
<dbReference type="PANTHER" id="PTHR30408">
    <property type="entry name" value="TYPE-1 RESTRICTION ENZYME ECOKI SPECIFICITY PROTEIN"/>
    <property type="match status" value="1"/>
</dbReference>
<dbReference type="GO" id="GO:0004519">
    <property type="term" value="F:endonuclease activity"/>
    <property type="evidence" value="ECO:0007669"/>
    <property type="project" value="UniProtKB-KW"/>
</dbReference>
<keyword evidence="3" id="KW-0238">DNA-binding</keyword>
<evidence type="ECO:0000256" key="1">
    <source>
        <dbReference type="ARBA" id="ARBA00010923"/>
    </source>
</evidence>
<dbReference type="EC" id="3.1.21.-" evidence="5"/>
<evidence type="ECO:0000313" key="6">
    <source>
        <dbReference type="Proteomes" id="UP001638015"/>
    </source>
</evidence>
<proteinExistence type="inferred from homology"/>
<dbReference type="Gene3D" id="3.90.220.20">
    <property type="entry name" value="DNA methylase specificity domains"/>
    <property type="match status" value="2"/>
</dbReference>
<organism evidence="5 6">
    <name type="scientific">Anaerococcus cruorum</name>
    <dbReference type="NCBI Taxonomy" id="3115617"/>
    <lineage>
        <taxon>Bacteria</taxon>
        <taxon>Bacillati</taxon>
        <taxon>Bacillota</taxon>
        <taxon>Tissierellia</taxon>
        <taxon>Tissierellales</taxon>
        <taxon>Peptoniphilaceae</taxon>
        <taxon>Anaerococcus</taxon>
    </lineage>
</organism>
<keyword evidence="5" id="KW-0255">Endonuclease</keyword>
<evidence type="ECO:0000313" key="5">
    <source>
        <dbReference type="EMBL" id="MFO3715593.1"/>
    </source>
</evidence>
<evidence type="ECO:0000259" key="4">
    <source>
        <dbReference type="Pfam" id="PF01420"/>
    </source>
</evidence>
<dbReference type="EMBL" id="JBGMEH010000001">
    <property type="protein sequence ID" value="MFO3715593.1"/>
    <property type="molecule type" value="Genomic_DNA"/>
</dbReference>
<dbReference type="PANTHER" id="PTHR30408:SF13">
    <property type="entry name" value="TYPE I RESTRICTION ENZYME HINDI SPECIFICITY SUBUNIT"/>
    <property type="match status" value="1"/>
</dbReference>
<dbReference type="SUPFAM" id="SSF116734">
    <property type="entry name" value="DNA methylase specificity domain"/>
    <property type="match status" value="2"/>
</dbReference>
<feature type="domain" description="Type I restriction modification DNA specificity" evidence="4">
    <location>
        <begin position="2"/>
        <end position="180"/>
    </location>
</feature>
<gene>
    <name evidence="5" type="ORF">ACCQ40_02160</name>
</gene>
<name>A0ABW9MUU4_9FIRM</name>
<dbReference type="InterPro" id="IPR000055">
    <property type="entry name" value="Restrct_endonuc_typeI_TRD"/>
</dbReference>
<keyword evidence="6" id="KW-1185">Reference proteome</keyword>
<dbReference type="Pfam" id="PF01420">
    <property type="entry name" value="Methylase_S"/>
    <property type="match status" value="2"/>
</dbReference>
<comment type="caution">
    <text evidence="5">The sequence shown here is derived from an EMBL/GenBank/DDBJ whole genome shotgun (WGS) entry which is preliminary data.</text>
</comment>
<keyword evidence="5" id="KW-0378">Hydrolase</keyword>
<evidence type="ECO:0000256" key="3">
    <source>
        <dbReference type="ARBA" id="ARBA00023125"/>
    </source>
</evidence>
<evidence type="ECO:0000256" key="2">
    <source>
        <dbReference type="ARBA" id="ARBA00022747"/>
    </source>
</evidence>
<keyword evidence="2" id="KW-0680">Restriction system</keyword>
<dbReference type="Proteomes" id="UP001638015">
    <property type="component" value="Unassembled WGS sequence"/>
</dbReference>
<reference evidence="5 6" key="1">
    <citation type="journal article" date="2025" name="Anaerobe">
        <title>Description of Anaerococcus kampingiae sp. nov., Anaerococcus groningensis sp. nov., Anaerococcus martiniensis sp. nov., and Anaerococcus cruorum sp. nov., isolated from human clinical specimens.</title>
        <authorList>
            <person name="Boiten K.E."/>
            <person name="Meijer J."/>
            <person name="van Wezel E.M."/>
            <person name="Veloo A.C.M."/>
        </authorList>
    </citation>
    <scope>NUCLEOTIDE SEQUENCE [LARGE SCALE GENOMIC DNA]</scope>
    <source>
        <strain evidence="5 6">ENR1039</strain>
    </source>
</reference>
<protein>
    <submittedName>
        <fullName evidence="5">Restriction endonuclease subunit S</fullName>
        <ecNumber evidence="5">3.1.21.-</ecNumber>
    </submittedName>
</protein>
<dbReference type="InterPro" id="IPR052021">
    <property type="entry name" value="Type-I_RS_S_subunit"/>
</dbReference>
<accession>A0ABW9MUU4</accession>
<sequence length="396" mass="45889">MEFKTLKLEDIVKINKSSYKKEWNWNKAYYLDTGNLTKNTINDIVEFDLKVEKLPSRAKRITQKNSILYSTVRPNQEHYGFIEDDFKNLLVSTGFAVIDTNTSKAVSKYIYYYLTQPNITDYLQKIAEDSVSTYPAIKPSDLKELSIKLPRIEIQLIVSSILSNLDKKIETNNKIIENLETQAQAIFKSWFVDFEPFQDGNFVESELGLIPNGWNISNLGRKFNIEYGKNLPTKNLKNYGYPVFGGNGEIGFYSEYLYEKPRIIVSCRGAASGKVGFSKPYSFVTNNSLVFNEIDENYFYYFGELFDFINFENYVTGSAQPQLTIKNVKDIKIIVPTIEVIDRYNRIMKPFIQYKYFLSEQNQTLAQTRDTLLPKLMSGEIDVSNIKIDDEDIDYE</sequence>
<dbReference type="CDD" id="cd17266">
    <property type="entry name" value="RMtype1_S_Sau1132ORF3780P-TRD2-CR2_like"/>
    <property type="match status" value="1"/>
</dbReference>
<keyword evidence="5" id="KW-0540">Nuclease</keyword>